<sequence length="407" mass="45308">MNIRESVQPPKSNLVEHVARFCQMLRTHGFKIGPEQTIDALRAMEIAGLSFESDVREALRLVLCSSPSEQLLFDALFAAYFCGDNLRPHAADRKQQRSEEHPLAMGRKQSPNAPSPKSQPNTVKPSRTGDVLGFDTGISQESDSTEPKDTGKSILASLLQKDMPSRARIPLEDLDKAIEAAKWLLHRAKREISRKQEAGHKGKQLDFRKTMRMNLQEGSEFFNLAWKKPRPKRIRFVLFCDGSRSMTGFAERLLQFAYALTCCSKLVEVFLFSTNLKRVTGMLYEAKRQQLRTLPVLGAEWGGGTRIGESLATFLSGEGRHMLGKNTVVMIGSDGLETGSIEILQQSMKVIHSQAASVIWLNPLLAMPGYEPIASGMQAALPYIDTFSSANDPVSFKKMAAAFTCRR</sequence>
<dbReference type="Proteomes" id="UP000319578">
    <property type="component" value="Unassembled WGS sequence"/>
</dbReference>
<feature type="compositionally biased region" description="Basic and acidic residues" evidence="2">
    <location>
        <begin position="91"/>
        <end position="102"/>
    </location>
</feature>
<evidence type="ECO:0000313" key="5">
    <source>
        <dbReference type="Proteomes" id="UP000036834"/>
    </source>
</evidence>
<proteinExistence type="predicted"/>
<keyword evidence="1" id="KW-0175">Coiled coil</keyword>
<dbReference type="AlphaFoldDB" id="A0A0K9YQD1"/>
<gene>
    <name evidence="4" type="ORF">ADS79_18510</name>
    <name evidence="3" type="ORF">BRE01_06420</name>
</gene>
<dbReference type="EMBL" id="LGIQ01000009">
    <property type="protein sequence ID" value="KNB70842.1"/>
    <property type="molecule type" value="Genomic_DNA"/>
</dbReference>
<keyword evidence="6" id="KW-1185">Reference proteome</keyword>
<evidence type="ECO:0000256" key="2">
    <source>
        <dbReference type="SAM" id="MobiDB-lite"/>
    </source>
</evidence>
<evidence type="ECO:0000313" key="3">
    <source>
        <dbReference type="EMBL" id="GED66940.1"/>
    </source>
</evidence>
<evidence type="ECO:0000313" key="6">
    <source>
        <dbReference type="Proteomes" id="UP000319578"/>
    </source>
</evidence>
<dbReference type="PATRIC" id="fig|54915.3.peg.2795"/>
<reference evidence="5" key="1">
    <citation type="submission" date="2015-07" db="EMBL/GenBank/DDBJ databases">
        <title>Genome sequencing project for genomic taxonomy and phylogenomics of Bacillus-like bacteria.</title>
        <authorList>
            <person name="Liu B."/>
            <person name="Wang J."/>
            <person name="Zhu Y."/>
            <person name="Liu G."/>
            <person name="Chen Q."/>
            <person name="Chen Z."/>
            <person name="Lan J."/>
            <person name="Che J."/>
            <person name="Ge C."/>
            <person name="Shi H."/>
            <person name="Pan Z."/>
            <person name="Liu X."/>
        </authorList>
    </citation>
    <scope>NUCLEOTIDE SEQUENCE [LARGE SCALE GENOMIC DNA]</scope>
    <source>
        <strain evidence="5">DSM 9887</strain>
    </source>
</reference>
<feature type="coiled-coil region" evidence="1">
    <location>
        <begin position="171"/>
        <end position="198"/>
    </location>
</feature>
<protein>
    <recommendedName>
        <fullName evidence="7">VWA containing CoxE family protein</fullName>
    </recommendedName>
</protein>
<dbReference type="InterPro" id="IPR008912">
    <property type="entry name" value="Uncharacterised_CoxE"/>
</dbReference>
<evidence type="ECO:0000313" key="4">
    <source>
        <dbReference type="EMBL" id="KNB70842.1"/>
    </source>
</evidence>
<dbReference type="InterPro" id="IPR011195">
    <property type="entry name" value="UCP010256"/>
</dbReference>
<comment type="caution">
    <text evidence="4">The sequence shown here is derived from an EMBL/GenBank/DDBJ whole genome shotgun (WGS) entry which is preliminary data.</text>
</comment>
<dbReference type="EMBL" id="BJON01000002">
    <property type="protein sequence ID" value="GED66940.1"/>
    <property type="molecule type" value="Genomic_DNA"/>
</dbReference>
<dbReference type="PANTHER" id="PTHR39338">
    <property type="entry name" value="BLL5662 PROTEIN-RELATED"/>
    <property type="match status" value="1"/>
</dbReference>
<reference evidence="4" key="2">
    <citation type="submission" date="2015-07" db="EMBL/GenBank/DDBJ databases">
        <title>MeaNS - Measles Nucleotide Surveillance Program.</title>
        <authorList>
            <person name="Tran T."/>
            <person name="Druce J."/>
        </authorList>
    </citation>
    <scope>NUCLEOTIDE SEQUENCE</scope>
    <source>
        <strain evidence="4">DSM 9887</strain>
    </source>
</reference>
<dbReference type="OrthoDB" id="9790469at2"/>
<dbReference type="PANTHER" id="PTHR39338:SF6">
    <property type="entry name" value="BLL5662 PROTEIN"/>
    <property type="match status" value="1"/>
</dbReference>
<name>A0A0K9YQD1_9BACL</name>
<dbReference type="Proteomes" id="UP000036834">
    <property type="component" value="Unassembled WGS sequence"/>
</dbReference>
<organism evidence="4 5">
    <name type="scientific">Brevibacillus reuszeri</name>
    <dbReference type="NCBI Taxonomy" id="54915"/>
    <lineage>
        <taxon>Bacteria</taxon>
        <taxon>Bacillati</taxon>
        <taxon>Bacillota</taxon>
        <taxon>Bacilli</taxon>
        <taxon>Bacillales</taxon>
        <taxon>Paenibacillaceae</taxon>
        <taxon>Brevibacillus</taxon>
    </lineage>
</organism>
<dbReference type="Pfam" id="PF05762">
    <property type="entry name" value="VWA_CoxE"/>
    <property type="match status" value="1"/>
</dbReference>
<feature type="region of interest" description="Disordered" evidence="2">
    <location>
        <begin position="91"/>
        <end position="150"/>
    </location>
</feature>
<dbReference type="SUPFAM" id="SSF53300">
    <property type="entry name" value="vWA-like"/>
    <property type="match status" value="1"/>
</dbReference>
<dbReference type="STRING" id="54915.ADS79_18510"/>
<feature type="compositionally biased region" description="Polar residues" evidence="2">
    <location>
        <begin position="109"/>
        <end position="125"/>
    </location>
</feature>
<dbReference type="InterPro" id="IPR036465">
    <property type="entry name" value="vWFA_dom_sf"/>
</dbReference>
<evidence type="ECO:0008006" key="7">
    <source>
        <dbReference type="Google" id="ProtNLM"/>
    </source>
</evidence>
<dbReference type="RefSeq" id="WP_049739869.1">
    <property type="nucleotide sequence ID" value="NZ_BJON01000002.1"/>
</dbReference>
<accession>A0A0K9YQD1</accession>
<evidence type="ECO:0000256" key="1">
    <source>
        <dbReference type="SAM" id="Coils"/>
    </source>
</evidence>
<reference evidence="3 6" key="3">
    <citation type="submission" date="2019-06" db="EMBL/GenBank/DDBJ databases">
        <title>Whole genome shotgun sequence of Brevibacillus reuszeri NBRC 15719.</title>
        <authorList>
            <person name="Hosoyama A."/>
            <person name="Uohara A."/>
            <person name="Ohji S."/>
            <person name="Ichikawa N."/>
        </authorList>
    </citation>
    <scope>NUCLEOTIDE SEQUENCE [LARGE SCALE GENOMIC DNA]</scope>
    <source>
        <strain evidence="3 6">NBRC 15719</strain>
    </source>
</reference>
<dbReference type="PIRSF" id="PIRSF010256">
    <property type="entry name" value="CoxE_vWa"/>
    <property type="match status" value="1"/>
</dbReference>